<evidence type="ECO:0000259" key="2">
    <source>
        <dbReference type="Pfam" id="PF08501"/>
    </source>
</evidence>
<dbReference type="GeneID" id="42799051"/>
<sequence length="263" mass="29923">MLEINYNTKLLGVVGENIPYTLSPAIHNYVFQKLEINAVYLAFDIKKEKFHDTFPGLLNISHGLNITIPYKEDALRYVRPEKEAEMIRAVNTIFERRGYNTDYVALNTLIREKIDVNEIKVCTVFGAGGASRAVIYSLLNAGCEVFVINRSKERAEKLREEVSRNGFSIKIVETCPKSDVVVNTTPDPNFVPDECVEGKLVIDFVYKPVKTSLIVKAEKRGINTINGIEILVEQALEADKIWFGKRLDRNEVMGYLYARQLVR</sequence>
<dbReference type="Gene3D" id="3.40.50.10860">
    <property type="entry name" value="Leucine Dehydrogenase, chain A, domain 1"/>
    <property type="match status" value="1"/>
</dbReference>
<reference evidence="3 4" key="1">
    <citation type="submission" date="2019-10" db="EMBL/GenBank/DDBJ databases">
        <title>Genome Sequences from Six Type Strain Members of the Archaeal Family Sulfolobaceae: Acidianus ambivalens, Acidianus infernus, Metallosphaera prunae, Stygiolobus azoricus, Sulfolobus metallicus, and Sulfurisphaera ohwakuensis.</title>
        <authorList>
            <person name="Counts J.A."/>
            <person name="Kelly R.M."/>
        </authorList>
    </citation>
    <scope>NUCLEOTIDE SEQUENCE [LARGE SCALE GENOMIC DNA]</scope>
    <source>
        <strain evidence="3 4">FC6</strain>
    </source>
</reference>
<dbReference type="EC" id="1.1.1.25" evidence="3"/>
<dbReference type="Pfam" id="PF08501">
    <property type="entry name" value="Shikimate_dh_N"/>
    <property type="match status" value="1"/>
</dbReference>
<dbReference type="OrthoDB" id="8744at2157"/>
<gene>
    <name evidence="3" type="primary">aroE</name>
    <name evidence="3" type="ORF">D1868_08235</name>
</gene>
<dbReference type="RefSeq" id="WP_156007304.1">
    <property type="nucleotide sequence ID" value="NZ_CP045483.1"/>
</dbReference>
<keyword evidence="3" id="KW-0560">Oxidoreductase</keyword>
<dbReference type="Gene3D" id="3.40.50.720">
    <property type="entry name" value="NAD(P)-binding Rossmann-like Domain"/>
    <property type="match status" value="1"/>
</dbReference>
<dbReference type="SUPFAM" id="SSF53223">
    <property type="entry name" value="Aminoacid dehydrogenase-like, N-terminal domain"/>
    <property type="match status" value="1"/>
</dbReference>
<dbReference type="KEGG" id="sazo:D1868_08235"/>
<name>A0A650CQN5_9CREN</name>
<dbReference type="UniPathway" id="UPA00053">
    <property type="reaction ID" value="UER00087"/>
</dbReference>
<dbReference type="AlphaFoldDB" id="A0A650CQN5"/>
<feature type="domain" description="Shikimate dehydrogenase substrate binding N-terminal" evidence="2">
    <location>
        <begin position="13"/>
        <end position="93"/>
    </location>
</feature>
<dbReference type="Pfam" id="PF01488">
    <property type="entry name" value="Shikimate_DH"/>
    <property type="match status" value="1"/>
</dbReference>
<evidence type="ECO:0000313" key="3">
    <source>
        <dbReference type="EMBL" id="QGR19972.1"/>
    </source>
</evidence>
<dbReference type="InterPro" id="IPR022893">
    <property type="entry name" value="Shikimate_DH_fam"/>
</dbReference>
<dbReference type="Proteomes" id="UP000423396">
    <property type="component" value="Chromosome"/>
</dbReference>
<dbReference type="InterPro" id="IPR013708">
    <property type="entry name" value="Shikimate_DH-bd_N"/>
</dbReference>
<dbReference type="InterPro" id="IPR006151">
    <property type="entry name" value="Shikm_DH/Glu-tRNA_Rdtase"/>
</dbReference>
<dbReference type="EMBL" id="CP045483">
    <property type="protein sequence ID" value="QGR19972.1"/>
    <property type="molecule type" value="Genomic_DNA"/>
</dbReference>
<accession>A0A650CQN5</accession>
<dbReference type="InterPro" id="IPR036291">
    <property type="entry name" value="NAD(P)-bd_dom_sf"/>
</dbReference>
<dbReference type="CDD" id="cd01065">
    <property type="entry name" value="NAD_bind_Shikimate_DH"/>
    <property type="match status" value="1"/>
</dbReference>
<feature type="domain" description="Quinate/shikimate 5-dehydrogenase/glutamyl-tRNA reductase" evidence="1">
    <location>
        <begin position="120"/>
        <end position="190"/>
    </location>
</feature>
<evidence type="ECO:0000259" key="1">
    <source>
        <dbReference type="Pfam" id="PF01488"/>
    </source>
</evidence>
<evidence type="ECO:0000313" key="4">
    <source>
        <dbReference type="Proteomes" id="UP000423396"/>
    </source>
</evidence>
<dbReference type="GO" id="GO:0004764">
    <property type="term" value="F:shikimate 3-dehydrogenase (NADP+) activity"/>
    <property type="evidence" value="ECO:0007669"/>
    <property type="project" value="UniProtKB-EC"/>
</dbReference>
<dbReference type="PANTHER" id="PTHR21089:SF1">
    <property type="entry name" value="BIFUNCTIONAL 3-DEHYDROQUINATE DEHYDRATASE_SHIKIMATE DEHYDROGENASE, CHLOROPLASTIC"/>
    <property type="match status" value="1"/>
</dbReference>
<dbReference type="GO" id="GO:0009423">
    <property type="term" value="P:chorismate biosynthetic process"/>
    <property type="evidence" value="ECO:0007669"/>
    <property type="project" value="UniProtKB-UniPathway"/>
</dbReference>
<proteinExistence type="predicted"/>
<organism evidence="3 4">
    <name type="scientific">Stygiolobus azoricus</name>
    <dbReference type="NCBI Taxonomy" id="41675"/>
    <lineage>
        <taxon>Archaea</taxon>
        <taxon>Thermoproteota</taxon>
        <taxon>Thermoprotei</taxon>
        <taxon>Sulfolobales</taxon>
        <taxon>Sulfolobaceae</taxon>
        <taxon>Stygiolobus</taxon>
    </lineage>
</organism>
<dbReference type="PANTHER" id="PTHR21089">
    <property type="entry name" value="SHIKIMATE DEHYDROGENASE"/>
    <property type="match status" value="1"/>
</dbReference>
<keyword evidence="4" id="KW-1185">Reference proteome</keyword>
<dbReference type="SUPFAM" id="SSF51735">
    <property type="entry name" value="NAD(P)-binding Rossmann-fold domains"/>
    <property type="match status" value="1"/>
</dbReference>
<protein>
    <submittedName>
        <fullName evidence="3">Shikimate dehydrogenase</fullName>
        <ecNumber evidence="3">1.1.1.25</ecNumber>
    </submittedName>
</protein>
<dbReference type="GO" id="GO:0019632">
    <property type="term" value="P:shikimate metabolic process"/>
    <property type="evidence" value="ECO:0007669"/>
    <property type="project" value="TreeGrafter"/>
</dbReference>
<dbReference type="InterPro" id="IPR046346">
    <property type="entry name" value="Aminoacid_DH-like_N_sf"/>
</dbReference>